<evidence type="ECO:0000256" key="6">
    <source>
        <dbReference type="ARBA" id="ARBA00022448"/>
    </source>
</evidence>
<dbReference type="PROSITE" id="PS00737">
    <property type="entry name" value="THIOLASE_2"/>
    <property type="match status" value="1"/>
</dbReference>
<evidence type="ECO:0000256" key="24">
    <source>
        <dbReference type="ARBA" id="ARBA00031346"/>
    </source>
</evidence>
<dbReference type="PANTHER" id="PTHR42870:SF1">
    <property type="entry name" value="NON-SPECIFIC LIPID-TRANSFER PROTEIN-LIKE 2"/>
    <property type="match status" value="1"/>
</dbReference>
<sequence length="545" mass="59352">MTKTKTKMGRVFIIGVGMTKFEKPGTRTDDYPEWGKEAILAALEDARVEMTDVELATAGYVYGDSTSGQRVIYEVGMTGIPIFNVNNNCSTGSSALMLAKEMVESGKCKCALAIGFEKMEKGSLSAKFMDRANPMEKHVLAMSDLTELVAAPITLQMFGNAAIEHMNKYGTKPIHFAKIAYKNHKHSVNNPKSQFQEEYSLDQILNSPKLFGPLTKLQCCPTSDGAAAAILASESFVRSHGLENQAVEILGMEMVTDLPSTFREKSHMKIVGYDMSKKAADTLFRKANKNPSDVQVVELHDCFSANELITYEALGLCPPGTAGQFIDRGDNTYGGKYVVNPSGGLISKGHPLGATGLAQAAELCWQLRGEAGPRQVPGVKLALQHNIGLGGAVVVALYQLGFPEYQTRKIRIRSVAAAISDEGFTVTPYLKILEQAMQEDEDGLIDKHRAIYGLKVIKANGETGIWIINCKTGKGKIEFNGKDKPDVTFIVKDSDVVDLLMGKIPPQKAFFQGKVKIQGNIGLAMKLTELQQTAAKKIEVLRAKL</sequence>
<dbReference type="PROSITE" id="PS00098">
    <property type="entry name" value="THIOLASE_1"/>
    <property type="match status" value="1"/>
</dbReference>
<evidence type="ECO:0000259" key="41">
    <source>
        <dbReference type="Pfam" id="PF22691"/>
    </source>
</evidence>
<comment type="catalytic activity">
    <reaction evidence="37">
        <text>3-oxohexadecanedioyl-CoA + CoA = tetradecanedioyl-CoA + acetyl-CoA</text>
        <dbReference type="Rhea" id="RHEA:40343"/>
        <dbReference type="ChEBI" id="CHEBI:57287"/>
        <dbReference type="ChEBI" id="CHEBI:57288"/>
        <dbReference type="ChEBI" id="CHEBI:77081"/>
        <dbReference type="ChEBI" id="CHEBI:77084"/>
    </reaction>
    <physiologicalReaction direction="left-to-right" evidence="37">
        <dbReference type="Rhea" id="RHEA:40344"/>
    </physiologicalReaction>
</comment>
<protein>
    <recommendedName>
        <fullName evidence="5">Sterol carrier protein 2</fullName>
        <ecNumber evidence="15">2.3.1.155</ecNumber>
        <ecNumber evidence="16">2.3.1.16</ecNumber>
        <ecNumber evidence="4">2.3.1.176</ecNumber>
    </recommendedName>
    <alternativeName>
        <fullName evidence="25">Acetyl-CoA C-myristoyltransferase</fullName>
    </alternativeName>
    <alternativeName>
        <fullName evidence="22">Non-specific lipid-transfer protein</fullName>
    </alternativeName>
    <alternativeName>
        <fullName evidence="26">Propanoyl-CoA C-acyltransferase</fullName>
    </alternativeName>
    <alternativeName>
        <fullName evidence="21">SCP-2/3-oxoacyl-CoA thiolase</fullName>
    </alternativeName>
    <alternativeName>
        <fullName evidence="23">SCP-2/thiolase</fullName>
    </alternativeName>
    <alternativeName>
        <fullName evidence="24">SCP-chi</fullName>
    </alternativeName>
    <alternativeName>
        <fullName evidence="27">Sterol carrier protein X</fullName>
    </alternativeName>
</protein>
<dbReference type="CDD" id="cd00829">
    <property type="entry name" value="SCP-x_thiolase"/>
    <property type="match status" value="1"/>
</dbReference>
<dbReference type="EMBL" id="JANEYF010005532">
    <property type="protein sequence ID" value="KAJ8927770.1"/>
    <property type="molecule type" value="Genomic_DNA"/>
</dbReference>
<dbReference type="GO" id="GO:0006869">
    <property type="term" value="P:lipid transport"/>
    <property type="evidence" value="ECO:0007669"/>
    <property type="project" value="UniProtKB-KW"/>
</dbReference>
<dbReference type="Gene3D" id="3.30.1050.10">
    <property type="entry name" value="SCP2 sterol-binding domain"/>
    <property type="match status" value="1"/>
</dbReference>
<evidence type="ECO:0000256" key="32">
    <source>
        <dbReference type="ARBA" id="ARBA00048004"/>
    </source>
</evidence>
<keyword evidence="43" id="KW-1185">Reference proteome</keyword>
<name>A0AAV8WNL3_9CUCU</name>
<comment type="catalytic activity">
    <reaction evidence="18">
        <text>choloyl-CoA + propanoyl-CoA = 3alpha,7alpha,12alpha-trihydroxy-24-oxo-5beta-cholestan-26-oyl-CoA + CoA</text>
        <dbReference type="Rhea" id="RHEA:16865"/>
        <dbReference type="ChEBI" id="CHEBI:57287"/>
        <dbReference type="ChEBI" id="CHEBI:57373"/>
        <dbReference type="ChEBI" id="CHEBI:57392"/>
        <dbReference type="ChEBI" id="CHEBI:58507"/>
        <dbReference type="EC" id="2.3.1.176"/>
    </reaction>
    <physiologicalReaction direction="right-to-left" evidence="18">
        <dbReference type="Rhea" id="RHEA:16867"/>
    </physiologicalReaction>
</comment>
<evidence type="ECO:0000256" key="16">
    <source>
        <dbReference type="ARBA" id="ARBA00024073"/>
    </source>
</evidence>
<comment type="catalytic activity">
    <reaction evidence="33">
        <text>butanoyl-CoA + acetyl-CoA = 3-oxohexanoyl-CoA + CoA</text>
        <dbReference type="Rhea" id="RHEA:31111"/>
        <dbReference type="ChEBI" id="CHEBI:57287"/>
        <dbReference type="ChEBI" id="CHEBI:57288"/>
        <dbReference type="ChEBI" id="CHEBI:57371"/>
        <dbReference type="ChEBI" id="CHEBI:62418"/>
    </reaction>
    <physiologicalReaction direction="right-to-left" evidence="33">
        <dbReference type="Rhea" id="RHEA:31113"/>
    </physiologicalReaction>
</comment>
<evidence type="ECO:0000256" key="4">
    <source>
        <dbReference type="ARBA" id="ARBA00012352"/>
    </source>
</evidence>
<evidence type="ECO:0000256" key="28">
    <source>
        <dbReference type="ARBA" id="ARBA00045738"/>
    </source>
</evidence>
<evidence type="ECO:0000256" key="19">
    <source>
        <dbReference type="ARBA" id="ARBA00024514"/>
    </source>
</evidence>
<evidence type="ECO:0000256" key="10">
    <source>
        <dbReference type="ARBA" id="ARBA00023098"/>
    </source>
</evidence>
<evidence type="ECO:0000256" key="14">
    <source>
        <dbReference type="ARBA" id="ARBA00023315"/>
    </source>
</evidence>
<evidence type="ECO:0000256" key="7">
    <source>
        <dbReference type="ARBA" id="ARBA00022490"/>
    </source>
</evidence>
<proteinExistence type="predicted"/>
<evidence type="ECO:0000256" key="31">
    <source>
        <dbReference type="ARBA" id="ARBA00048001"/>
    </source>
</evidence>
<comment type="catalytic activity">
    <reaction evidence="17">
        <text>propanoyl-CoA + tetradecanoyl-CoA = 3-oxo-2-methylhexadecanoyl-CoA + CoA</text>
        <dbReference type="Rhea" id="RHEA:46344"/>
        <dbReference type="ChEBI" id="CHEBI:57287"/>
        <dbReference type="ChEBI" id="CHEBI:57385"/>
        <dbReference type="ChEBI" id="CHEBI:57392"/>
        <dbReference type="ChEBI" id="CHEBI:86042"/>
    </reaction>
    <physiologicalReaction direction="right-to-left" evidence="17">
        <dbReference type="Rhea" id="RHEA:46346"/>
    </physiologicalReaction>
</comment>
<dbReference type="Pfam" id="PF02036">
    <property type="entry name" value="SCP2"/>
    <property type="match status" value="1"/>
</dbReference>
<evidence type="ECO:0000256" key="37">
    <source>
        <dbReference type="ARBA" id="ARBA00049306"/>
    </source>
</evidence>
<evidence type="ECO:0000256" key="25">
    <source>
        <dbReference type="ARBA" id="ARBA00032093"/>
    </source>
</evidence>
<gene>
    <name evidence="42" type="ORF">NQ314_019774</name>
</gene>
<evidence type="ECO:0000256" key="15">
    <source>
        <dbReference type="ARBA" id="ARBA00024058"/>
    </source>
</evidence>
<dbReference type="NCBIfam" id="NF006102">
    <property type="entry name" value="PRK08256.1"/>
    <property type="match status" value="1"/>
</dbReference>
<dbReference type="SUPFAM" id="SSF53901">
    <property type="entry name" value="Thiolase-like"/>
    <property type="match status" value="2"/>
</dbReference>
<feature type="domain" description="Thiolase C-terminal" evidence="41">
    <location>
        <begin position="268"/>
        <end position="389"/>
    </location>
</feature>
<comment type="catalytic activity">
    <reaction evidence="35">
        <text>hexadecanoyl-CoA + acetyl-CoA = 3-oxooctadecanoyl-CoA + CoA</text>
        <dbReference type="Rhea" id="RHEA:35279"/>
        <dbReference type="ChEBI" id="CHEBI:57287"/>
        <dbReference type="ChEBI" id="CHEBI:57288"/>
        <dbReference type="ChEBI" id="CHEBI:57379"/>
        <dbReference type="ChEBI" id="CHEBI:71407"/>
    </reaction>
    <physiologicalReaction direction="right-to-left" evidence="35">
        <dbReference type="Rhea" id="RHEA:35281"/>
    </physiologicalReaction>
</comment>
<comment type="catalytic activity">
    <reaction evidence="38">
        <text>octanoyl-CoA + acetyl-CoA = 3-oxodecanoyl-CoA + CoA</text>
        <dbReference type="Rhea" id="RHEA:31087"/>
        <dbReference type="ChEBI" id="CHEBI:57287"/>
        <dbReference type="ChEBI" id="CHEBI:57288"/>
        <dbReference type="ChEBI" id="CHEBI:57386"/>
        <dbReference type="ChEBI" id="CHEBI:62548"/>
    </reaction>
    <physiologicalReaction direction="right-to-left" evidence="38">
        <dbReference type="Rhea" id="RHEA:31089"/>
    </physiologicalReaction>
</comment>
<evidence type="ECO:0000256" key="33">
    <source>
        <dbReference type="ARBA" id="ARBA00048553"/>
    </source>
</evidence>
<organism evidence="42 43">
    <name type="scientific">Rhamnusium bicolor</name>
    <dbReference type="NCBI Taxonomy" id="1586634"/>
    <lineage>
        <taxon>Eukaryota</taxon>
        <taxon>Metazoa</taxon>
        <taxon>Ecdysozoa</taxon>
        <taxon>Arthropoda</taxon>
        <taxon>Hexapoda</taxon>
        <taxon>Insecta</taxon>
        <taxon>Pterygota</taxon>
        <taxon>Neoptera</taxon>
        <taxon>Endopterygota</taxon>
        <taxon>Coleoptera</taxon>
        <taxon>Polyphaga</taxon>
        <taxon>Cucujiformia</taxon>
        <taxon>Chrysomeloidea</taxon>
        <taxon>Cerambycidae</taxon>
        <taxon>Lepturinae</taxon>
        <taxon>Rhagiini</taxon>
        <taxon>Rhamnusium</taxon>
    </lineage>
</organism>
<evidence type="ECO:0000313" key="43">
    <source>
        <dbReference type="Proteomes" id="UP001162156"/>
    </source>
</evidence>
<evidence type="ECO:0000256" key="11">
    <source>
        <dbReference type="ARBA" id="ARBA00023121"/>
    </source>
</evidence>
<comment type="catalytic activity">
    <reaction evidence="30">
        <text>tetradecanoyl-CoA + acetyl-CoA = 3-oxohexadecanoyl-CoA + CoA</text>
        <dbReference type="Rhea" id="RHEA:18161"/>
        <dbReference type="ChEBI" id="CHEBI:57287"/>
        <dbReference type="ChEBI" id="CHEBI:57288"/>
        <dbReference type="ChEBI" id="CHEBI:57349"/>
        <dbReference type="ChEBI" id="CHEBI:57385"/>
        <dbReference type="EC" id="2.3.1.155"/>
    </reaction>
    <physiologicalReaction direction="right-to-left" evidence="30">
        <dbReference type="Rhea" id="RHEA:18163"/>
    </physiologicalReaction>
</comment>
<evidence type="ECO:0000256" key="17">
    <source>
        <dbReference type="ARBA" id="ARBA00024471"/>
    </source>
</evidence>
<dbReference type="Proteomes" id="UP001162156">
    <property type="component" value="Unassembled WGS sequence"/>
</dbReference>
<accession>A0AAV8WNL3</accession>
<dbReference type="GO" id="GO:0005777">
    <property type="term" value="C:peroxisome"/>
    <property type="evidence" value="ECO:0007669"/>
    <property type="project" value="UniProtKB-SubCell"/>
</dbReference>
<evidence type="ECO:0000256" key="23">
    <source>
        <dbReference type="ARBA" id="ARBA00031275"/>
    </source>
</evidence>
<keyword evidence="14" id="KW-0012">Acyltransferase</keyword>
<dbReference type="GO" id="GO:0005739">
    <property type="term" value="C:mitochondrion"/>
    <property type="evidence" value="ECO:0007669"/>
    <property type="project" value="UniProtKB-SubCell"/>
</dbReference>
<dbReference type="GO" id="GO:0006629">
    <property type="term" value="P:lipid metabolic process"/>
    <property type="evidence" value="ECO:0007669"/>
    <property type="project" value="UniProtKB-KW"/>
</dbReference>
<dbReference type="GO" id="GO:0008289">
    <property type="term" value="F:lipid binding"/>
    <property type="evidence" value="ECO:0007669"/>
    <property type="project" value="UniProtKB-KW"/>
</dbReference>
<comment type="caution">
    <text evidence="42">The sequence shown here is derived from an EMBL/GenBank/DDBJ whole genome shotgun (WGS) entry which is preliminary data.</text>
</comment>
<dbReference type="Pfam" id="PF22691">
    <property type="entry name" value="Thiolase_C_1"/>
    <property type="match status" value="1"/>
</dbReference>
<comment type="catalytic activity">
    <reaction evidence="32">
        <text>decanoyl-CoA + acetyl-CoA = 3-oxododecanoyl-CoA + CoA</text>
        <dbReference type="Rhea" id="RHEA:31183"/>
        <dbReference type="ChEBI" id="CHEBI:57287"/>
        <dbReference type="ChEBI" id="CHEBI:57288"/>
        <dbReference type="ChEBI" id="CHEBI:61430"/>
        <dbReference type="ChEBI" id="CHEBI:62615"/>
    </reaction>
    <physiologicalReaction direction="right-to-left" evidence="32">
        <dbReference type="Rhea" id="RHEA:31185"/>
    </physiologicalReaction>
</comment>
<comment type="catalytic activity">
    <reaction evidence="19">
        <text>3-oxo-(9Z-octadecenoyl)-CoA + CoA = (7Z)-hexadecenoyl-CoA + acetyl-CoA</text>
        <dbReference type="Rhea" id="RHEA:47400"/>
        <dbReference type="ChEBI" id="CHEBI:57287"/>
        <dbReference type="ChEBI" id="CHEBI:57288"/>
        <dbReference type="ChEBI" id="CHEBI:87695"/>
        <dbReference type="ChEBI" id="CHEBI:87698"/>
    </reaction>
    <physiologicalReaction direction="left-to-right" evidence="19">
        <dbReference type="Rhea" id="RHEA:47401"/>
    </physiologicalReaction>
</comment>
<dbReference type="Pfam" id="PF00108">
    <property type="entry name" value="Thiolase_N"/>
    <property type="match status" value="1"/>
</dbReference>
<evidence type="ECO:0000256" key="21">
    <source>
        <dbReference type="ARBA" id="ARBA00030531"/>
    </source>
</evidence>
<keyword evidence="10" id="KW-0443">Lipid metabolism</keyword>
<evidence type="ECO:0000256" key="30">
    <source>
        <dbReference type="ARBA" id="ARBA00047485"/>
    </source>
</evidence>
<evidence type="ECO:0000256" key="35">
    <source>
        <dbReference type="ARBA" id="ARBA00049268"/>
    </source>
</evidence>
<reference evidence="42" key="1">
    <citation type="journal article" date="2023" name="Insect Mol. Biol.">
        <title>Genome sequencing provides insights into the evolution of gene families encoding plant cell wall-degrading enzymes in longhorned beetles.</title>
        <authorList>
            <person name="Shin N.R."/>
            <person name="Okamura Y."/>
            <person name="Kirsch R."/>
            <person name="Pauchet Y."/>
        </authorList>
    </citation>
    <scope>NUCLEOTIDE SEQUENCE</scope>
    <source>
        <strain evidence="42">RBIC_L_NR</strain>
    </source>
</reference>
<evidence type="ECO:0000313" key="42">
    <source>
        <dbReference type="EMBL" id="KAJ8927770.1"/>
    </source>
</evidence>
<evidence type="ECO:0000256" key="34">
    <source>
        <dbReference type="ARBA" id="ARBA00049178"/>
    </source>
</evidence>
<dbReference type="InterPro" id="IPR055140">
    <property type="entry name" value="Thiolase_C_2"/>
</dbReference>
<keyword evidence="12" id="KW-0496">Mitochondrion</keyword>
<keyword evidence="6" id="KW-0813">Transport</keyword>
<evidence type="ECO:0000256" key="26">
    <source>
        <dbReference type="ARBA" id="ARBA00032316"/>
    </source>
</evidence>
<dbReference type="InterPro" id="IPR003033">
    <property type="entry name" value="SCP2_sterol-bd_dom"/>
</dbReference>
<dbReference type="FunFam" id="3.30.1050.10:FF:000001">
    <property type="entry name" value="Putative Non-specific lipid-transfer protein"/>
    <property type="match status" value="1"/>
</dbReference>
<evidence type="ECO:0000256" key="5">
    <source>
        <dbReference type="ARBA" id="ARBA00014545"/>
    </source>
</evidence>
<comment type="catalytic activity">
    <reaction evidence="31">
        <text>hexanoyl-CoA + acetyl-CoA = 3-oxooctanoyl-CoA + CoA</text>
        <dbReference type="Rhea" id="RHEA:31203"/>
        <dbReference type="ChEBI" id="CHEBI:57287"/>
        <dbReference type="ChEBI" id="CHEBI:57288"/>
        <dbReference type="ChEBI" id="CHEBI:62619"/>
        <dbReference type="ChEBI" id="CHEBI:62620"/>
    </reaction>
    <physiologicalReaction direction="right-to-left" evidence="31">
        <dbReference type="Rhea" id="RHEA:31205"/>
    </physiologicalReaction>
</comment>
<evidence type="ECO:0000259" key="40">
    <source>
        <dbReference type="Pfam" id="PF02036"/>
    </source>
</evidence>
<evidence type="ECO:0000256" key="29">
    <source>
        <dbReference type="ARBA" id="ARBA00045994"/>
    </source>
</evidence>
<dbReference type="InterPro" id="IPR020615">
    <property type="entry name" value="Thiolase_acyl_enz_int_AS"/>
</dbReference>
<evidence type="ECO:0000259" key="39">
    <source>
        <dbReference type="Pfam" id="PF00108"/>
    </source>
</evidence>
<comment type="catalytic activity">
    <reaction evidence="20">
        <text>7-dehydrocholesterol(in) = 7-dehydrocholesterol(out)</text>
        <dbReference type="Rhea" id="RHEA:62960"/>
        <dbReference type="ChEBI" id="CHEBI:17759"/>
    </reaction>
</comment>
<dbReference type="EC" id="2.3.1.155" evidence="15"/>
<dbReference type="Gene3D" id="3.40.47.10">
    <property type="match status" value="1"/>
</dbReference>
<dbReference type="EC" id="2.3.1.16" evidence="16"/>
<evidence type="ECO:0000256" key="36">
    <source>
        <dbReference type="ARBA" id="ARBA00049270"/>
    </source>
</evidence>
<feature type="domain" description="Thiolase N-terminal" evidence="39">
    <location>
        <begin position="11"/>
        <end position="235"/>
    </location>
</feature>
<dbReference type="AlphaFoldDB" id="A0AAV8WNL3"/>
<keyword evidence="7" id="KW-0963">Cytoplasm</keyword>
<evidence type="ECO:0000256" key="18">
    <source>
        <dbReference type="ARBA" id="ARBA00024509"/>
    </source>
</evidence>
<evidence type="ECO:0000256" key="27">
    <source>
        <dbReference type="ARBA" id="ARBA00033178"/>
    </source>
</evidence>
<keyword evidence="13" id="KW-0576">Peroxisome</keyword>
<evidence type="ECO:0000256" key="20">
    <source>
        <dbReference type="ARBA" id="ARBA00029287"/>
    </source>
</evidence>
<dbReference type="InterPro" id="IPR036527">
    <property type="entry name" value="SCP2_sterol-bd_dom_sf"/>
</dbReference>
<evidence type="ECO:0000256" key="1">
    <source>
        <dbReference type="ARBA" id="ARBA00004173"/>
    </source>
</evidence>
<comment type="catalytic activity">
    <reaction evidence="34">
        <text>an acyl-CoA + acetyl-CoA = a 3-oxoacyl-CoA + CoA</text>
        <dbReference type="Rhea" id="RHEA:21564"/>
        <dbReference type="ChEBI" id="CHEBI:57287"/>
        <dbReference type="ChEBI" id="CHEBI:57288"/>
        <dbReference type="ChEBI" id="CHEBI:58342"/>
        <dbReference type="ChEBI" id="CHEBI:90726"/>
        <dbReference type="EC" id="2.3.1.16"/>
    </reaction>
    <physiologicalReaction direction="right-to-left" evidence="34">
        <dbReference type="Rhea" id="RHEA:21566"/>
    </physiologicalReaction>
</comment>
<evidence type="ECO:0000256" key="2">
    <source>
        <dbReference type="ARBA" id="ARBA00004275"/>
    </source>
</evidence>
<comment type="subcellular location">
    <subcellularLocation>
        <location evidence="3">Cytoplasm</location>
    </subcellularLocation>
    <subcellularLocation>
        <location evidence="1">Mitochondrion</location>
    </subcellularLocation>
    <subcellularLocation>
        <location evidence="2">Peroxisome</location>
    </subcellularLocation>
</comment>
<evidence type="ECO:0000256" key="12">
    <source>
        <dbReference type="ARBA" id="ARBA00023128"/>
    </source>
</evidence>
<dbReference type="GO" id="GO:0003988">
    <property type="term" value="F:acetyl-CoA C-acyltransferase activity"/>
    <property type="evidence" value="ECO:0007669"/>
    <property type="project" value="UniProtKB-EC"/>
</dbReference>
<keyword evidence="11" id="KW-0446">Lipid-binding</keyword>
<keyword evidence="8" id="KW-0808">Transferase</keyword>
<feature type="domain" description="SCP2" evidence="40">
    <location>
        <begin position="433"/>
        <end position="531"/>
    </location>
</feature>
<evidence type="ECO:0000256" key="9">
    <source>
        <dbReference type="ARBA" id="ARBA00023055"/>
    </source>
</evidence>
<evidence type="ECO:0000256" key="22">
    <source>
        <dbReference type="ARBA" id="ARBA00030851"/>
    </source>
</evidence>
<dbReference type="EC" id="2.3.1.176" evidence="4"/>
<dbReference type="SUPFAM" id="SSF55718">
    <property type="entry name" value="SCP-like"/>
    <property type="match status" value="1"/>
</dbReference>
<evidence type="ECO:0000256" key="38">
    <source>
        <dbReference type="ARBA" id="ARBA00049542"/>
    </source>
</evidence>
<dbReference type="InterPro" id="IPR016039">
    <property type="entry name" value="Thiolase-like"/>
</dbReference>
<comment type="catalytic activity">
    <reaction evidence="36">
        <text>dodecanoyl-CoA + acetyl-CoA = 3-oxotetradecanoyl-CoA + CoA</text>
        <dbReference type="Rhea" id="RHEA:31091"/>
        <dbReference type="ChEBI" id="CHEBI:57287"/>
        <dbReference type="ChEBI" id="CHEBI:57288"/>
        <dbReference type="ChEBI" id="CHEBI:57375"/>
        <dbReference type="ChEBI" id="CHEBI:62543"/>
    </reaction>
    <physiologicalReaction direction="right-to-left" evidence="36">
        <dbReference type="Rhea" id="RHEA:31093"/>
    </physiologicalReaction>
</comment>
<comment type="function">
    <text evidence="29">Plays a crucial role in the peroxisomal oxidation of branched-chain fatty acids. Catalyzes the last step of the peroxisomal beta-oxidation of branched chain fatty acids and the side chain of the bile acid intermediates di- and trihydroxycoprostanic acids (DHCA and THCA). Also active with medium and long straight chain 3-oxoacyl-CoAs. Stimulates the microsomal conversion of 7-dehydrocholesterol to cholesterol and transfers phosphatidylcholine and 7-dehydrocholesterol between membrances, in vitro. Isoforms SCP2 and SCPx cooperate in peroxisomal oxidation of certain naturally occurring tetramethyl-branched fatty acyl-CoAs.</text>
</comment>
<dbReference type="InterPro" id="IPR020613">
    <property type="entry name" value="Thiolase_CS"/>
</dbReference>
<evidence type="ECO:0000256" key="13">
    <source>
        <dbReference type="ARBA" id="ARBA00023140"/>
    </source>
</evidence>
<dbReference type="GO" id="GO:0050633">
    <property type="term" value="F:acetyl-CoA C-myristoyltransferase activity"/>
    <property type="evidence" value="ECO:0007669"/>
    <property type="project" value="UniProtKB-EC"/>
</dbReference>
<dbReference type="InterPro" id="IPR020616">
    <property type="entry name" value="Thiolase_N"/>
</dbReference>
<dbReference type="PANTHER" id="PTHR42870">
    <property type="entry name" value="ACETYL-COA C-ACETYLTRANSFERASE"/>
    <property type="match status" value="1"/>
</dbReference>
<comment type="function">
    <text evidence="28">Mediates the transfer of all common phospholipids, cholesterol and gangliosides from the endoplasmic reticulum to the plasma membrane. May play a role in regulating steroidogenesis. Stimulates the microsomal conversion of 7-dehydrocholesterol to cholesterol. Also binds fatty acids and fatty acyl Coenzyme A (CoA) such as phytanoyl-CoA. Involved in the regulation phospholipid synthesis in endoplasmic reticulum enhancing the incorporation of exogenous fatty acid into glycerides. Seems to stimulate the rate-limiting step in phosphatidic acid formation mediated by GPAT3. Isoforms SCP2 and SCPx cooperate in peroxisomal oxidation of certain naturally occurring tetramethyl-branched fatty acyl-CoAs.</text>
</comment>
<keyword evidence="9" id="KW-0445">Lipid transport</keyword>
<dbReference type="FunFam" id="3.40.47.10:FF:000016">
    <property type="entry name" value="Non-specific lipid-transfer protein"/>
    <property type="match status" value="1"/>
</dbReference>
<evidence type="ECO:0000256" key="3">
    <source>
        <dbReference type="ARBA" id="ARBA00004496"/>
    </source>
</evidence>
<evidence type="ECO:0000256" key="8">
    <source>
        <dbReference type="ARBA" id="ARBA00022679"/>
    </source>
</evidence>